<dbReference type="PANTHER" id="PTHR22298">
    <property type="entry name" value="ENDO-1,4-BETA-GLUCANASE"/>
    <property type="match status" value="1"/>
</dbReference>
<organism evidence="11 12">
    <name type="scientific">Cynara cardunculus var. scolymus</name>
    <name type="common">Globe artichoke</name>
    <name type="synonym">Cynara scolymus</name>
    <dbReference type="NCBI Taxonomy" id="59895"/>
    <lineage>
        <taxon>Eukaryota</taxon>
        <taxon>Viridiplantae</taxon>
        <taxon>Streptophyta</taxon>
        <taxon>Embryophyta</taxon>
        <taxon>Tracheophyta</taxon>
        <taxon>Spermatophyta</taxon>
        <taxon>Magnoliopsida</taxon>
        <taxon>eudicotyledons</taxon>
        <taxon>Gunneridae</taxon>
        <taxon>Pentapetalae</taxon>
        <taxon>asterids</taxon>
        <taxon>campanulids</taxon>
        <taxon>Asterales</taxon>
        <taxon>Asteraceae</taxon>
        <taxon>Carduoideae</taxon>
        <taxon>Cardueae</taxon>
        <taxon>Carduinae</taxon>
        <taxon>Cynara</taxon>
    </lineage>
</organism>
<dbReference type="GO" id="GO:0030245">
    <property type="term" value="P:cellulose catabolic process"/>
    <property type="evidence" value="ECO:0007669"/>
    <property type="project" value="UniProtKB-KW"/>
</dbReference>
<reference evidence="11 12" key="1">
    <citation type="journal article" date="2016" name="Sci. Rep.">
        <title>The genome sequence of the outbreeding globe artichoke constructed de novo incorporating a phase-aware low-pass sequencing strategy of F1 progeny.</title>
        <authorList>
            <person name="Scaglione D."/>
            <person name="Reyes-Chin-Wo S."/>
            <person name="Acquadro A."/>
            <person name="Froenicke L."/>
            <person name="Portis E."/>
            <person name="Beitel C."/>
            <person name="Tirone M."/>
            <person name="Mauro R."/>
            <person name="Lo Monaco A."/>
            <person name="Mauromicale G."/>
            <person name="Faccioli P."/>
            <person name="Cattivelli L."/>
            <person name="Rieseberg L."/>
            <person name="Michelmore R."/>
            <person name="Lanteri S."/>
        </authorList>
    </citation>
    <scope>NUCLEOTIDE SEQUENCE [LARGE SCALE GENOMIC DNA]</scope>
    <source>
        <strain evidence="11">2C</strain>
    </source>
</reference>
<evidence type="ECO:0000259" key="10">
    <source>
        <dbReference type="Pfam" id="PF00759"/>
    </source>
</evidence>
<name>A0A103XR86_CYNCS</name>
<dbReference type="Pfam" id="PF00759">
    <property type="entry name" value="Glyco_hydro_9"/>
    <property type="match status" value="2"/>
</dbReference>
<comment type="catalytic activity">
    <reaction evidence="1">
        <text>Endohydrolysis of (1-&gt;4)-beta-D-glucosidic linkages in cellulose, lichenin and cereal beta-D-glucans.</text>
        <dbReference type="EC" id="3.2.1.4"/>
    </reaction>
</comment>
<dbReference type="SUPFAM" id="SSF48208">
    <property type="entry name" value="Six-hairpin glycosidases"/>
    <property type="match status" value="1"/>
</dbReference>
<keyword evidence="12" id="KW-1185">Reference proteome</keyword>
<dbReference type="GO" id="GO:0008810">
    <property type="term" value="F:cellulase activity"/>
    <property type="evidence" value="ECO:0007669"/>
    <property type="project" value="UniProtKB-EC"/>
</dbReference>
<dbReference type="STRING" id="59895.A0A103XR86"/>
<keyword evidence="6" id="KW-0119">Carbohydrate metabolism</keyword>
<feature type="domain" description="Glycoside hydrolase family 9" evidence="10">
    <location>
        <begin position="19"/>
        <end position="102"/>
    </location>
</feature>
<keyword evidence="4 11" id="KW-0378">Hydrolase</keyword>
<dbReference type="InterPro" id="IPR008928">
    <property type="entry name" value="6-hairpin_glycosidase_sf"/>
</dbReference>
<evidence type="ECO:0000256" key="8">
    <source>
        <dbReference type="ARBA" id="ARBA00023326"/>
    </source>
</evidence>
<feature type="domain" description="Glycoside hydrolase family 9" evidence="10">
    <location>
        <begin position="151"/>
        <end position="200"/>
    </location>
</feature>
<evidence type="ECO:0000256" key="2">
    <source>
        <dbReference type="ARBA" id="ARBA00007072"/>
    </source>
</evidence>
<comment type="caution">
    <text evidence="11">The sequence shown here is derived from an EMBL/GenBank/DDBJ whole genome shotgun (WGS) entry which is preliminary data.</text>
</comment>
<evidence type="ECO:0000313" key="12">
    <source>
        <dbReference type="Proteomes" id="UP000243975"/>
    </source>
</evidence>
<keyword evidence="7" id="KW-0326">Glycosidase</keyword>
<dbReference type="Gene3D" id="1.50.10.10">
    <property type="match status" value="2"/>
</dbReference>
<evidence type="ECO:0000256" key="7">
    <source>
        <dbReference type="ARBA" id="ARBA00023295"/>
    </source>
</evidence>
<dbReference type="OMA" id="WAAIEYN"/>
<comment type="similarity">
    <text evidence="2">Belongs to the glycosyl hydrolase 9 (cellulase E) family.</text>
</comment>
<evidence type="ECO:0000256" key="9">
    <source>
        <dbReference type="SAM" id="MobiDB-lite"/>
    </source>
</evidence>
<dbReference type="Gramene" id="KVH95419">
    <property type="protein sequence ID" value="KVH95419"/>
    <property type="gene ID" value="Ccrd_002558"/>
</dbReference>
<evidence type="ECO:0000313" key="11">
    <source>
        <dbReference type="EMBL" id="KVH95419.1"/>
    </source>
</evidence>
<accession>A0A103XR86</accession>
<sequence>MASTSVRDRDQDHELSHDYEDALTKAILFLEGQRSGKLPSAQRVKWRDDSALSDGESKNVNSSGGYYDAGDNVKFGFPMAYTISLLSWAAIEYNKRINSVSQLGDGNKDHACWERPEDMDTPRTITEINAGSPGTEVAADSAAALAAASILLWAAAWLYKATGESSYLNYAISNRGCSQAATEFSWDNKFVGAQTLLAKEKVSWSRLKQEPTHLYAP</sequence>
<dbReference type="InterPro" id="IPR012341">
    <property type="entry name" value="6hp_glycosidase-like_sf"/>
</dbReference>
<keyword evidence="5" id="KW-0136">Cellulose degradation</keyword>
<dbReference type="InterPro" id="IPR001701">
    <property type="entry name" value="Glyco_hydro_9"/>
</dbReference>
<proteinExistence type="inferred from homology"/>
<keyword evidence="8" id="KW-0624">Polysaccharide degradation</keyword>
<dbReference type="Proteomes" id="UP000243975">
    <property type="component" value="Unassembled WGS sequence"/>
</dbReference>
<evidence type="ECO:0000256" key="1">
    <source>
        <dbReference type="ARBA" id="ARBA00000966"/>
    </source>
</evidence>
<protein>
    <recommendedName>
        <fullName evidence="3">cellulase</fullName>
        <ecNumber evidence="3">3.2.1.4</ecNumber>
    </recommendedName>
</protein>
<feature type="region of interest" description="Disordered" evidence="9">
    <location>
        <begin position="40"/>
        <end position="63"/>
    </location>
</feature>
<dbReference type="EMBL" id="LEKV01004390">
    <property type="protein sequence ID" value="KVH95419.1"/>
    <property type="molecule type" value="Genomic_DNA"/>
</dbReference>
<gene>
    <name evidence="11" type="ORF">Ccrd_002558</name>
</gene>
<dbReference type="EC" id="3.2.1.4" evidence="3"/>
<evidence type="ECO:0000256" key="4">
    <source>
        <dbReference type="ARBA" id="ARBA00022801"/>
    </source>
</evidence>
<dbReference type="AlphaFoldDB" id="A0A103XR86"/>
<evidence type="ECO:0000256" key="6">
    <source>
        <dbReference type="ARBA" id="ARBA00023277"/>
    </source>
</evidence>
<evidence type="ECO:0000256" key="3">
    <source>
        <dbReference type="ARBA" id="ARBA00012601"/>
    </source>
</evidence>
<evidence type="ECO:0000256" key="5">
    <source>
        <dbReference type="ARBA" id="ARBA00023001"/>
    </source>
</evidence>